<dbReference type="Pfam" id="PF00685">
    <property type="entry name" value="Sulfotransfer_1"/>
    <property type="match status" value="1"/>
</dbReference>
<dbReference type="PANTHER" id="PTHR11783">
    <property type="entry name" value="SULFOTRANSFERASE SULT"/>
    <property type="match status" value="1"/>
</dbReference>
<reference evidence="4" key="1">
    <citation type="journal article" date="2019" name="bioRxiv">
        <title>The Genome of the Zebra Mussel, Dreissena polymorpha: A Resource for Invasive Species Research.</title>
        <authorList>
            <person name="McCartney M.A."/>
            <person name="Auch B."/>
            <person name="Kono T."/>
            <person name="Mallez S."/>
            <person name="Zhang Y."/>
            <person name="Obille A."/>
            <person name="Becker A."/>
            <person name="Abrahante J.E."/>
            <person name="Garbe J."/>
            <person name="Badalamenti J.P."/>
            <person name="Herman A."/>
            <person name="Mangelson H."/>
            <person name="Liachko I."/>
            <person name="Sullivan S."/>
            <person name="Sone E.D."/>
            <person name="Koren S."/>
            <person name="Silverstein K.A.T."/>
            <person name="Beckman K.B."/>
            <person name="Gohl D.M."/>
        </authorList>
    </citation>
    <scope>NUCLEOTIDE SEQUENCE</scope>
    <source>
        <strain evidence="4">Duluth1</strain>
        <tissue evidence="4">Whole animal</tissue>
    </source>
</reference>
<feature type="domain" description="Sulfotransferase" evidence="3">
    <location>
        <begin position="51"/>
        <end position="287"/>
    </location>
</feature>
<dbReference type="InterPro" id="IPR027417">
    <property type="entry name" value="P-loop_NTPase"/>
</dbReference>
<dbReference type="EMBL" id="JAIWYP010000011">
    <property type="protein sequence ID" value="KAH3739327.1"/>
    <property type="molecule type" value="Genomic_DNA"/>
</dbReference>
<keyword evidence="5" id="KW-1185">Reference proteome</keyword>
<keyword evidence="2" id="KW-0808">Transferase</keyword>
<dbReference type="OrthoDB" id="6341251at2759"/>
<name>A0A9D4I0F5_DREPO</name>
<sequence>MSVSGYALSDPDGQSLQGMVAIDGFPLPTFRMEPMQRGEVIKSIRSWTIRDDDILLATAPKSGTHWAHEILSMLHRGKAETISERFTLLEATTEQEFASAPSPRVLTSHLPLRLLPDNAISKIKIVLVLRNPKDLVVSKYHHMLGMRSYDYTGAFKHFLQWFLEDKLPYGSWFQYVREMEAIMDTEPDRICMVHYEDLKQNGIEQIKKIAQFLSVDADDQFCQAIYDCCSFENMAVKKLPPKDLQDKIWKPGCSFYRKGIIGDWKTHFTVAESEMFDEILAQRMTGSKLKFRFSDRS</sequence>
<organism evidence="4 5">
    <name type="scientific">Dreissena polymorpha</name>
    <name type="common">Zebra mussel</name>
    <name type="synonym">Mytilus polymorpha</name>
    <dbReference type="NCBI Taxonomy" id="45954"/>
    <lineage>
        <taxon>Eukaryota</taxon>
        <taxon>Metazoa</taxon>
        <taxon>Spiralia</taxon>
        <taxon>Lophotrochozoa</taxon>
        <taxon>Mollusca</taxon>
        <taxon>Bivalvia</taxon>
        <taxon>Autobranchia</taxon>
        <taxon>Heteroconchia</taxon>
        <taxon>Euheterodonta</taxon>
        <taxon>Imparidentia</taxon>
        <taxon>Neoheterodontei</taxon>
        <taxon>Myida</taxon>
        <taxon>Dreissenoidea</taxon>
        <taxon>Dreissenidae</taxon>
        <taxon>Dreissena</taxon>
    </lineage>
</organism>
<dbReference type="Gene3D" id="3.40.50.300">
    <property type="entry name" value="P-loop containing nucleotide triphosphate hydrolases"/>
    <property type="match status" value="1"/>
</dbReference>
<dbReference type="GO" id="GO:0008146">
    <property type="term" value="F:sulfotransferase activity"/>
    <property type="evidence" value="ECO:0007669"/>
    <property type="project" value="InterPro"/>
</dbReference>
<comment type="caution">
    <text evidence="4">The sequence shown here is derived from an EMBL/GenBank/DDBJ whole genome shotgun (WGS) entry which is preliminary data.</text>
</comment>
<evidence type="ECO:0000313" key="5">
    <source>
        <dbReference type="Proteomes" id="UP000828390"/>
    </source>
</evidence>
<evidence type="ECO:0000256" key="2">
    <source>
        <dbReference type="ARBA" id="ARBA00022679"/>
    </source>
</evidence>
<protein>
    <recommendedName>
        <fullName evidence="3">Sulfotransferase domain-containing protein</fullName>
    </recommendedName>
</protein>
<accession>A0A9D4I0F5</accession>
<reference evidence="4" key="2">
    <citation type="submission" date="2020-11" db="EMBL/GenBank/DDBJ databases">
        <authorList>
            <person name="McCartney M.A."/>
            <person name="Auch B."/>
            <person name="Kono T."/>
            <person name="Mallez S."/>
            <person name="Becker A."/>
            <person name="Gohl D.M."/>
            <person name="Silverstein K.A.T."/>
            <person name="Koren S."/>
            <person name="Bechman K.B."/>
            <person name="Herman A."/>
            <person name="Abrahante J.E."/>
            <person name="Garbe J."/>
        </authorList>
    </citation>
    <scope>NUCLEOTIDE SEQUENCE</scope>
    <source>
        <strain evidence="4">Duluth1</strain>
        <tissue evidence="4">Whole animal</tissue>
    </source>
</reference>
<dbReference type="Proteomes" id="UP000828390">
    <property type="component" value="Unassembled WGS sequence"/>
</dbReference>
<comment type="similarity">
    <text evidence="1">Belongs to the sulfotransferase 1 family.</text>
</comment>
<gene>
    <name evidence="4" type="ORF">DPMN_045979</name>
</gene>
<dbReference type="AlphaFoldDB" id="A0A9D4I0F5"/>
<evidence type="ECO:0000256" key="1">
    <source>
        <dbReference type="ARBA" id="ARBA00005771"/>
    </source>
</evidence>
<dbReference type="SUPFAM" id="SSF52540">
    <property type="entry name" value="P-loop containing nucleoside triphosphate hydrolases"/>
    <property type="match status" value="1"/>
</dbReference>
<evidence type="ECO:0000313" key="4">
    <source>
        <dbReference type="EMBL" id="KAH3739327.1"/>
    </source>
</evidence>
<dbReference type="InterPro" id="IPR000863">
    <property type="entry name" value="Sulfotransferase_dom"/>
</dbReference>
<proteinExistence type="inferred from homology"/>
<evidence type="ECO:0000259" key="3">
    <source>
        <dbReference type="Pfam" id="PF00685"/>
    </source>
</evidence>